<dbReference type="Proteomes" id="UP001231924">
    <property type="component" value="Unassembled WGS sequence"/>
</dbReference>
<name>A0ABT7MC75_9PSEU</name>
<keyword evidence="4" id="KW-1185">Reference proteome</keyword>
<evidence type="ECO:0000256" key="1">
    <source>
        <dbReference type="SAM" id="MobiDB-lite"/>
    </source>
</evidence>
<keyword evidence="2" id="KW-0812">Transmembrane</keyword>
<proteinExistence type="predicted"/>
<organism evidence="3 4">
    <name type="scientific">Actinomycetospora termitidis</name>
    <dbReference type="NCBI Taxonomy" id="3053470"/>
    <lineage>
        <taxon>Bacteria</taxon>
        <taxon>Bacillati</taxon>
        <taxon>Actinomycetota</taxon>
        <taxon>Actinomycetes</taxon>
        <taxon>Pseudonocardiales</taxon>
        <taxon>Pseudonocardiaceae</taxon>
        <taxon>Actinomycetospora</taxon>
    </lineage>
</organism>
<comment type="caution">
    <text evidence="3">The sequence shown here is derived from an EMBL/GenBank/DDBJ whole genome shotgun (WGS) entry which is preliminary data.</text>
</comment>
<feature type="transmembrane region" description="Helical" evidence="2">
    <location>
        <begin position="74"/>
        <end position="92"/>
    </location>
</feature>
<keyword evidence="2" id="KW-0472">Membrane</keyword>
<feature type="region of interest" description="Disordered" evidence="1">
    <location>
        <begin position="135"/>
        <end position="172"/>
    </location>
</feature>
<protein>
    <submittedName>
        <fullName evidence="3">Uncharacterized protein</fullName>
    </submittedName>
</protein>
<reference evidence="3 4" key="1">
    <citation type="submission" date="2023-06" db="EMBL/GenBank/DDBJ databases">
        <title>Actinomycetospora Odt1-22.</title>
        <authorList>
            <person name="Supong K."/>
        </authorList>
    </citation>
    <scope>NUCLEOTIDE SEQUENCE [LARGE SCALE GENOMIC DNA]</scope>
    <source>
        <strain evidence="3 4">Odt1-22</strain>
    </source>
</reference>
<keyword evidence="2" id="KW-1133">Transmembrane helix</keyword>
<gene>
    <name evidence="3" type="ORF">QRT03_20000</name>
</gene>
<evidence type="ECO:0000313" key="4">
    <source>
        <dbReference type="Proteomes" id="UP001231924"/>
    </source>
</evidence>
<accession>A0ABT7MC75</accession>
<evidence type="ECO:0000256" key="2">
    <source>
        <dbReference type="SAM" id="Phobius"/>
    </source>
</evidence>
<dbReference type="RefSeq" id="WP_286054781.1">
    <property type="nucleotide sequence ID" value="NZ_JASVWF010000004.1"/>
</dbReference>
<feature type="transmembrane region" description="Helical" evidence="2">
    <location>
        <begin position="104"/>
        <end position="125"/>
    </location>
</feature>
<dbReference type="EMBL" id="JASVWF010000004">
    <property type="protein sequence ID" value="MDL5158260.1"/>
    <property type="molecule type" value="Genomic_DNA"/>
</dbReference>
<evidence type="ECO:0000313" key="3">
    <source>
        <dbReference type="EMBL" id="MDL5158260.1"/>
    </source>
</evidence>
<sequence length="266" mass="27558">MDGSDVLSGAEPPPTRVPPPAVVWLLRVTVVYAVVETVVVVVLLSGNPGVALAAAVAPVVRVALGVATHQGNRVARWAAIVLNGVGVLVGFTSVPPSAWRVEPFLAVVSVVEVVLIATLLVLSLLPSTARWCSPRRPRVEADDVTPADPASGTGTSVVPLRRGTGPTSTRPLVLVPEEQSPTSETGDGTRGCRMCGTRWHSYTAELADTGQLASRPEADVEAVVAWAEVVGLTCRACGGGACRDHMIRLGAEDARCPSCSGRLLPG</sequence>
<feature type="transmembrane region" description="Helical" evidence="2">
    <location>
        <begin position="21"/>
        <end position="44"/>
    </location>
</feature>